<organism evidence="1">
    <name type="scientific">virus sp. ctmTa7</name>
    <dbReference type="NCBI Taxonomy" id="2828255"/>
    <lineage>
        <taxon>Viruses</taxon>
    </lineage>
</organism>
<dbReference type="EMBL" id="BK059091">
    <property type="protein sequence ID" value="DAE28932.1"/>
    <property type="molecule type" value="Genomic_DNA"/>
</dbReference>
<sequence>MSKLNWNIVHECDDEDGNPTQWSSEINHPKYGKYCWINDMGDYFGVEVDYGGFTELVECKSLISAKRWVATQLMKR</sequence>
<reference evidence="1" key="1">
    <citation type="journal article" date="2021" name="Proc. Natl. Acad. Sci. U.S.A.">
        <title>A Catalog of Tens of Thousands of Viruses from Human Metagenomes Reveals Hidden Associations with Chronic Diseases.</title>
        <authorList>
            <person name="Tisza M.J."/>
            <person name="Buck C.B."/>
        </authorList>
    </citation>
    <scope>NUCLEOTIDE SEQUENCE</scope>
    <source>
        <strain evidence="1">CtmTa7</strain>
    </source>
</reference>
<proteinExistence type="predicted"/>
<evidence type="ECO:0000313" key="1">
    <source>
        <dbReference type="EMBL" id="DAE28932.1"/>
    </source>
</evidence>
<name>A0A8S5RD87_9VIRU</name>
<accession>A0A8S5RD87</accession>
<protein>
    <submittedName>
        <fullName evidence="1">Uncharacterized protein</fullName>
    </submittedName>
</protein>